<keyword evidence="2" id="KW-0862">Zinc</keyword>
<dbReference type="OrthoDB" id="2593732at2759"/>
<dbReference type="PANTHER" id="PTHR36206">
    <property type="entry name" value="ASPERCRYPTIN BIOSYNTHESIS CLUSTER-SPECIFIC TRANSCRIPTION REGULATOR ATNN-RELATED"/>
    <property type="match status" value="1"/>
</dbReference>
<name>A0A168IXM3_CORDF</name>
<keyword evidence="5" id="KW-0804">Transcription</keyword>
<sequence length="493" mass="55806">MGTESKDWLRKMPRCTTARIACDFATASPKTSLVPSLTASVSPLPGRPTVDERELNHFFRTKLILHCSDEFNEDLWKIHIPLASQSQAPIWHASIAFAALWRYQMAKSSSDTLFRQKMYESSLRQYSSALNCVIQLTRKPDLSMTDKTSILVANLLFLRCSMNRGDAKSAEAIISSSVRLVHHWNVWDGDASPTPIPTNLVVLFFSKVGRFLQQSLLTSGHSPWQWEKGLAALQPQPFASCTDACLELEMLWTGVRAVVEELPLQPTAKQVARAYESQSRFRDAFDAWDGKFQIFQKQPHIAKHNHTRLVALLVRKILVHIIISVDVGRLEASWDEFYPGFERATLLAESVLVGGAMNKYKTVFAPMLAKSLHFMARVCRHPRLRRRIVDLLRPQLSMVRLLKVDEDYSPTQIQDTIMAVEESGWAMIKIGRPECNCLMECVPEVYICSNHRVVAVDVNLRRGKASELCLRTRADVVNKRPGHIVFVAAPILL</sequence>
<dbReference type="EMBL" id="AZHF01000002">
    <property type="protein sequence ID" value="OAA79775.1"/>
    <property type="molecule type" value="Genomic_DNA"/>
</dbReference>
<evidence type="ECO:0000256" key="5">
    <source>
        <dbReference type="ARBA" id="ARBA00023163"/>
    </source>
</evidence>
<dbReference type="PANTHER" id="PTHR36206:SF13">
    <property type="entry name" value="TRANSCRIPTIONAL REGULATORY PROTEIN MOC3"/>
    <property type="match status" value="1"/>
</dbReference>
<evidence type="ECO:0000256" key="4">
    <source>
        <dbReference type="ARBA" id="ARBA00023125"/>
    </source>
</evidence>
<protein>
    <submittedName>
        <fullName evidence="7">C6 zinc finger domain protein</fullName>
    </submittedName>
</protein>
<evidence type="ECO:0000313" key="7">
    <source>
        <dbReference type="EMBL" id="OAA79775.1"/>
    </source>
</evidence>
<comment type="caution">
    <text evidence="7">The sequence shown here is derived from an EMBL/GenBank/DDBJ whole genome shotgun (WGS) entry which is preliminary data.</text>
</comment>
<organism evidence="7 8">
    <name type="scientific">Akanthomyces lecanii RCEF 1005</name>
    <dbReference type="NCBI Taxonomy" id="1081108"/>
    <lineage>
        <taxon>Eukaryota</taxon>
        <taxon>Fungi</taxon>
        <taxon>Dikarya</taxon>
        <taxon>Ascomycota</taxon>
        <taxon>Pezizomycotina</taxon>
        <taxon>Sordariomycetes</taxon>
        <taxon>Hypocreomycetidae</taxon>
        <taxon>Hypocreales</taxon>
        <taxon>Cordycipitaceae</taxon>
        <taxon>Akanthomyces</taxon>
        <taxon>Cordyceps confragosa</taxon>
    </lineage>
</organism>
<evidence type="ECO:0000256" key="3">
    <source>
        <dbReference type="ARBA" id="ARBA00023015"/>
    </source>
</evidence>
<keyword evidence="6" id="KW-0539">Nucleus</keyword>
<accession>A0A168IXM3</accession>
<dbReference type="GO" id="GO:0046872">
    <property type="term" value="F:metal ion binding"/>
    <property type="evidence" value="ECO:0007669"/>
    <property type="project" value="UniProtKB-KW"/>
</dbReference>
<reference evidence="7 8" key="1">
    <citation type="journal article" date="2016" name="Genome Biol. Evol.">
        <title>Divergent and convergent evolution of fungal pathogenicity.</title>
        <authorList>
            <person name="Shang Y."/>
            <person name="Xiao G."/>
            <person name="Zheng P."/>
            <person name="Cen K."/>
            <person name="Zhan S."/>
            <person name="Wang C."/>
        </authorList>
    </citation>
    <scope>NUCLEOTIDE SEQUENCE [LARGE SCALE GENOMIC DNA]</scope>
    <source>
        <strain evidence="7 8">RCEF 1005</strain>
    </source>
</reference>
<evidence type="ECO:0000256" key="6">
    <source>
        <dbReference type="ARBA" id="ARBA00023242"/>
    </source>
</evidence>
<dbReference type="Proteomes" id="UP000076881">
    <property type="component" value="Unassembled WGS sequence"/>
</dbReference>
<dbReference type="AlphaFoldDB" id="A0A168IXM3"/>
<proteinExistence type="predicted"/>
<dbReference type="InterPro" id="IPR052360">
    <property type="entry name" value="Transcr_Regulatory_Proteins"/>
</dbReference>
<keyword evidence="1" id="KW-0479">Metal-binding</keyword>
<evidence type="ECO:0000313" key="8">
    <source>
        <dbReference type="Proteomes" id="UP000076881"/>
    </source>
</evidence>
<evidence type="ECO:0000256" key="2">
    <source>
        <dbReference type="ARBA" id="ARBA00022833"/>
    </source>
</evidence>
<keyword evidence="3" id="KW-0805">Transcription regulation</keyword>
<evidence type="ECO:0000256" key="1">
    <source>
        <dbReference type="ARBA" id="ARBA00022723"/>
    </source>
</evidence>
<gene>
    <name evidence="7" type="ORF">LEL_03261</name>
</gene>
<keyword evidence="4" id="KW-0238">DNA-binding</keyword>
<dbReference type="GO" id="GO:0003677">
    <property type="term" value="F:DNA binding"/>
    <property type="evidence" value="ECO:0007669"/>
    <property type="project" value="UniProtKB-KW"/>
</dbReference>
<keyword evidence="8" id="KW-1185">Reference proteome</keyword>